<dbReference type="PANTHER" id="PTHR34802:SF1">
    <property type="entry name" value="CHORISMATE SYNTHASE"/>
    <property type="match status" value="1"/>
</dbReference>
<name>A0A8S9HZ39_BRACR</name>
<proteinExistence type="predicted"/>
<dbReference type="AlphaFoldDB" id="A0A8S9HZ39"/>
<protein>
    <submittedName>
        <fullName evidence="2">Uncharacterized protein</fullName>
    </submittedName>
</protein>
<dbReference type="EMBL" id="QGKY02001250">
    <property type="protein sequence ID" value="KAF2563034.1"/>
    <property type="molecule type" value="Genomic_DNA"/>
</dbReference>
<reference evidence="2" key="1">
    <citation type="submission" date="2019-12" db="EMBL/GenBank/DDBJ databases">
        <title>Genome sequencing and annotation of Brassica cretica.</title>
        <authorList>
            <person name="Studholme D.J."/>
            <person name="Sarris P.F."/>
        </authorList>
    </citation>
    <scope>NUCLEOTIDE SEQUENCE</scope>
    <source>
        <strain evidence="2">PFS-102/07</strain>
        <tissue evidence="2">Leaf</tissue>
    </source>
</reference>
<dbReference type="PANTHER" id="PTHR34802">
    <property type="entry name" value="CHORISMATE SYNTHASE"/>
    <property type="match status" value="1"/>
</dbReference>
<accession>A0A8S9HZ39</accession>
<comment type="caution">
    <text evidence="2">The sequence shown here is derived from an EMBL/GenBank/DDBJ whole genome shotgun (WGS) entry which is preliminary data.</text>
</comment>
<evidence type="ECO:0000313" key="2">
    <source>
        <dbReference type="EMBL" id="KAF2563034.1"/>
    </source>
</evidence>
<evidence type="ECO:0000256" key="1">
    <source>
        <dbReference type="SAM" id="MobiDB-lite"/>
    </source>
</evidence>
<sequence>MGGQDGPFLHHHPRQYATNPSSHLKGSGLVFHPLDTQHAPQLDFTGQGSVIAQHQDPPPSMIHRPPSATSGLPEFDRLPPHMMHMQDNLHRHHLMQGFPSGGPPPHHSPNVNNQISGLIPELNPSQGFPFAHHQPSYGMPPQETVPLRFHVAYGPDWVLKISTVR</sequence>
<feature type="region of interest" description="Disordered" evidence="1">
    <location>
        <begin position="1"/>
        <end position="31"/>
    </location>
</feature>
<organism evidence="2">
    <name type="scientific">Brassica cretica</name>
    <name type="common">Mustard</name>
    <dbReference type="NCBI Taxonomy" id="69181"/>
    <lineage>
        <taxon>Eukaryota</taxon>
        <taxon>Viridiplantae</taxon>
        <taxon>Streptophyta</taxon>
        <taxon>Embryophyta</taxon>
        <taxon>Tracheophyta</taxon>
        <taxon>Spermatophyta</taxon>
        <taxon>Magnoliopsida</taxon>
        <taxon>eudicotyledons</taxon>
        <taxon>Gunneridae</taxon>
        <taxon>Pentapetalae</taxon>
        <taxon>rosids</taxon>
        <taxon>malvids</taxon>
        <taxon>Brassicales</taxon>
        <taxon>Brassicaceae</taxon>
        <taxon>Brassiceae</taxon>
        <taxon>Brassica</taxon>
    </lineage>
</organism>
<gene>
    <name evidence="2" type="ORF">F2Q70_00016633</name>
</gene>